<evidence type="ECO:0000256" key="5">
    <source>
        <dbReference type="ARBA" id="ARBA00023136"/>
    </source>
</evidence>
<dbReference type="InterPro" id="IPR001708">
    <property type="entry name" value="YidC/ALB3/OXA1/COX18"/>
</dbReference>
<feature type="transmembrane region" description="Helical" evidence="6">
    <location>
        <begin position="290"/>
        <end position="311"/>
    </location>
</feature>
<dbReference type="GO" id="GO:0005743">
    <property type="term" value="C:mitochondrial inner membrane"/>
    <property type="evidence" value="ECO:0007669"/>
    <property type="project" value="TreeGrafter"/>
</dbReference>
<dbReference type="AlphaFoldDB" id="A0A9P6W2D1"/>
<keyword evidence="8" id="KW-1185">Reference proteome</keyword>
<comment type="caution">
    <text evidence="7">The sequence shown here is derived from an EMBL/GenBank/DDBJ whole genome shotgun (WGS) entry which is preliminary data.</text>
</comment>
<comment type="similarity">
    <text evidence="2">Belongs to the OXA1/ALB3/YidC family.</text>
</comment>
<dbReference type="EMBL" id="PUHR01000154">
    <property type="protein sequence ID" value="KAG0661820.1"/>
    <property type="molecule type" value="Genomic_DNA"/>
</dbReference>
<reference evidence="7 8" key="1">
    <citation type="submission" date="2020-11" db="EMBL/GenBank/DDBJ databases">
        <title>Kefir isolates.</title>
        <authorList>
            <person name="Marcisauskas S."/>
            <person name="Kim Y."/>
            <person name="Blasche S."/>
        </authorList>
    </citation>
    <scope>NUCLEOTIDE SEQUENCE [LARGE SCALE GENOMIC DNA]</scope>
    <source>
        <strain evidence="7 8">OG2</strain>
    </source>
</reference>
<proteinExistence type="inferred from homology"/>
<evidence type="ECO:0000256" key="6">
    <source>
        <dbReference type="SAM" id="Phobius"/>
    </source>
</evidence>
<evidence type="ECO:0000256" key="3">
    <source>
        <dbReference type="ARBA" id="ARBA00022692"/>
    </source>
</evidence>
<feature type="transmembrane region" description="Helical" evidence="6">
    <location>
        <begin position="233"/>
        <end position="250"/>
    </location>
</feature>
<dbReference type="GO" id="GO:0032979">
    <property type="term" value="P:protein insertion into mitochondrial inner membrane from matrix"/>
    <property type="evidence" value="ECO:0007669"/>
    <property type="project" value="TreeGrafter"/>
</dbReference>
<keyword evidence="5 6" id="KW-0472">Membrane</keyword>
<dbReference type="OrthoDB" id="2148490at2759"/>
<sequence>MLRLGSSIRSPIRSRNTILRISTNRWQPKHLFKPQRTFATFQTVADTFTTIHETSGIPWLVLIPTITFTLRTVLTLPFSILQRKRIVKQQELRKVVQSMTPIIKVRLAAAKASENEASTKIKEKVTITSRKDLIEGKKPMTDMMKQETTKQLTPEQIVLVAAKETRKRQKTIFKQHKVQMWKNMILPLVQIPLWCTVSMGIRKLTEWKIEGSTHAWFESFKFHDIDLTGPLEIYPMVIPITLGIVSILNVEYNGKMLLRRTTDVVGIETYRDDNSRLTQGIKSVLNVSRIGAVFMMGVSSQASILLSLYWISSNLYSLLQNIILDFLWPYQK</sequence>
<keyword evidence="4 6" id="KW-1133">Transmembrane helix</keyword>
<evidence type="ECO:0000313" key="8">
    <source>
        <dbReference type="Proteomes" id="UP000750334"/>
    </source>
</evidence>
<comment type="subcellular location">
    <subcellularLocation>
        <location evidence="1">Membrane</location>
        <topology evidence="1">Multi-pass membrane protein</topology>
    </subcellularLocation>
</comment>
<evidence type="ECO:0000256" key="4">
    <source>
        <dbReference type="ARBA" id="ARBA00022989"/>
    </source>
</evidence>
<evidence type="ECO:0000313" key="7">
    <source>
        <dbReference type="EMBL" id="KAG0661820.1"/>
    </source>
</evidence>
<name>A0A9P6W2D1_MAUEX</name>
<protein>
    <submittedName>
        <fullName evidence="7">Cytochrome c oxidase assembly protein cox18, mitochondrial</fullName>
    </submittedName>
</protein>
<dbReference type="GO" id="GO:0033617">
    <property type="term" value="P:mitochondrial respiratory chain complex IV assembly"/>
    <property type="evidence" value="ECO:0007669"/>
    <property type="project" value="TreeGrafter"/>
</dbReference>
<dbReference type="GO" id="GO:0032977">
    <property type="term" value="F:membrane insertase activity"/>
    <property type="evidence" value="ECO:0007669"/>
    <property type="project" value="InterPro"/>
</dbReference>
<dbReference type="PANTHER" id="PTHR12428">
    <property type="entry name" value="OXA1"/>
    <property type="match status" value="1"/>
</dbReference>
<gene>
    <name evidence="7" type="primary">COX18</name>
    <name evidence="7" type="ORF">C6P45_001250</name>
</gene>
<evidence type="ECO:0000256" key="1">
    <source>
        <dbReference type="ARBA" id="ARBA00004141"/>
    </source>
</evidence>
<evidence type="ECO:0000256" key="2">
    <source>
        <dbReference type="ARBA" id="ARBA00009877"/>
    </source>
</evidence>
<keyword evidence="3 6" id="KW-0812">Transmembrane</keyword>
<dbReference type="Proteomes" id="UP000750334">
    <property type="component" value="Unassembled WGS sequence"/>
</dbReference>
<dbReference type="PANTHER" id="PTHR12428:SF65">
    <property type="entry name" value="CYTOCHROME C OXIDASE ASSEMBLY PROTEIN COX18, MITOCHONDRIAL"/>
    <property type="match status" value="1"/>
</dbReference>
<accession>A0A9P6W2D1</accession>
<organism evidence="7 8">
    <name type="scientific">Maudiozyma exigua</name>
    <name type="common">Yeast</name>
    <name type="synonym">Kazachstania exigua</name>
    <dbReference type="NCBI Taxonomy" id="34358"/>
    <lineage>
        <taxon>Eukaryota</taxon>
        <taxon>Fungi</taxon>
        <taxon>Dikarya</taxon>
        <taxon>Ascomycota</taxon>
        <taxon>Saccharomycotina</taxon>
        <taxon>Saccharomycetes</taxon>
        <taxon>Saccharomycetales</taxon>
        <taxon>Saccharomycetaceae</taxon>
        <taxon>Maudiozyma</taxon>
    </lineage>
</organism>